<dbReference type="AlphaFoldDB" id="A0AAD5XAY1"/>
<evidence type="ECO:0000313" key="2">
    <source>
        <dbReference type="Proteomes" id="UP001211907"/>
    </source>
</evidence>
<comment type="caution">
    <text evidence="1">The sequence shown here is derived from an EMBL/GenBank/DDBJ whole genome shotgun (WGS) entry which is preliminary data.</text>
</comment>
<feature type="non-terminal residue" evidence="1">
    <location>
        <position position="102"/>
    </location>
</feature>
<gene>
    <name evidence="1" type="ORF">HK100_009779</name>
</gene>
<evidence type="ECO:0000313" key="1">
    <source>
        <dbReference type="EMBL" id="KAJ3081998.1"/>
    </source>
</evidence>
<name>A0AAD5XAY1_9FUNG</name>
<accession>A0AAD5XAY1</accession>
<organism evidence="1 2">
    <name type="scientific">Physocladia obscura</name>
    <dbReference type="NCBI Taxonomy" id="109957"/>
    <lineage>
        <taxon>Eukaryota</taxon>
        <taxon>Fungi</taxon>
        <taxon>Fungi incertae sedis</taxon>
        <taxon>Chytridiomycota</taxon>
        <taxon>Chytridiomycota incertae sedis</taxon>
        <taxon>Chytridiomycetes</taxon>
        <taxon>Chytridiales</taxon>
        <taxon>Chytriomycetaceae</taxon>
        <taxon>Physocladia</taxon>
    </lineage>
</organism>
<dbReference type="EMBL" id="JADGJH010005129">
    <property type="protein sequence ID" value="KAJ3081998.1"/>
    <property type="molecule type" value="Genomic_DNA"/>
</dbReference>
<protein>
    <submittedName>
        <fullName evidence="1">Uncharacterized protein</fullName>
    </submittedName>
</protein>
<dbReference type="Proteomes" id="UP001211907">
    <property type="component" value="Unassembled WGS sequence"/>
</dbReference>
<keyword evidence="2" id="KW-1185">Reference proteome</keyword>
<reference evidence="1" key="1">
    <citation type="submission" date="2020-05" db="EMBL/GenBank/DDBJ databases">
        <title>Phylogenomic resolution of chytrid fungi.</title>
        <authorList>
            <person name="Stajich J.E."/>
            <person name="Amses K."/>
            <person name="Simmons R."/>
            <person name="Seto K."/>
            <person name="Myers J."/>
            <person name="Bonds A."/>
            <person name="Quandt C.A."/>
            <person name="Barry K."/>
            <person name="Liu P."/>
            <person name="Grigoriev I."/>
            <person name="Longcore J.E."/>
            <person name="James T.Y."/>
        </authorList>
    </citation>
    <scope>NUCLEOTIDE SEQUENCE</scope>
    <source>
        <strain evidence="1">JEL0513</strain>
    </source>
</reference>
<sequence>MNKQTIVGWTSEQGKTHYKLYLKTYKQTKTASETTGFGVTEDDEKQGIKTMDEKLEDVADDEDGGLSAIAEDATTLLEDATTLLEDAMTLLEDARNVEDLNK</sequence>
<proteinExistence type="predicted"/>